<organism evidence="1 2">
    <name type="scientific">Streptomyces tsukubensis (strain DSM 42081 / NBRC 108919 / NRRL 18488 / 9993)</name>
    <dbReference type="NCBI Taxonomy" id="1114943"/>
    <lineage>
        <taxon>Bacteria</taxon>
        <taxon>Bacillati</taxon>
        <taxon>Actinomycetota</taxon>
        <taxon>Actinomycetes</taxon>
        <taxon>Kitasatosporales</taxon>
        <taxon>Streptomycetaceae</taxon>
        <taxon>Streptomyces</taxon>
    </lineage>
</organism>
<dbReference type="Proteomes" id="UP000005940">
    <property type="component" value="Chromosome"/>
</dbReference>
<proteinExistence type="predicted"/>
<dbReference type="RefSeq" id="WP_078902218.1">
    <property type="nucleotide sequence ID" value="NZ_CP029159.1"/>
</dbReference>
<sequence>MSLPLDHDGFVRRECPHCISQFKWHHGPANEEAEQQPSPTAYYCPLCGQPAGPDSWWTQEQIDYAKGVIAPAAARMVEDELKNAFKPTRSKYVKVSVKSSVDSREVPSPLTEPDDMITVTSPCHSYEPVKVPEDTSGPYHCLVCGQAFAV</sequence>
<dbReference type="AlphaFoldDB" id="A0A7G3UHM4"/>
<reference evidence="1 2" key="1">
    <citation type="journal article" date="2012" name="J. Bacteriol.">
        <title>Draft genome of Streptomyces tsukubaensis NRRL 18488, the producer of the clinically important immunosuppressant tacrolimus (FK506).</title>
        <authorList>
            <person name="Barreiro C."/>
            <person name="Prieto C."/>
            <person name="Sola-Landa A."/>
            <person name="Solera E."/>
            <person name="Martinez-Castro M."/>
            <person name="Perez-Redondo R."/>
            <person name="Garcia-Estrada C."/>
            <person name="Aparicio J.F."/>
            <person name="Fernandez-Martinez L.T."/>
            <person name="Santos-Aberturas J."/>
            <person name="Salehi-Najafabadi Z."/>
            <person name="Rodriguez-Garcia A."/>
            <person name="Tauch A."/>
            <person name="Martin J.F."/>
        </authorList>
    </citation>
    <scope>NUCLEOTIDE SEQUENCE [LARGE SCALE GENOMIC DNA]</scope>
    <source>
        <strain evidence="2">DSM 42081 / NBRC 108919 / NRRL 18488 / 9993</strain>
    </source>
</reference>
<evidence type="ECO:0000313" key="2">
    <source>
        <dbReference type="Proteomes" id="UP000005940"/>
    </source>
</evidence>
<keyword evidence="2" id="KW-1185">Reference proteome</keyword>
<dbReference type="EMBL" id="CP029159">
    <property type="protein sequence ID" value="QKM68412.1"/>
    <property type="molecule type" value="Genomic_DNA"/>
</dbReference>
<evidence type="ECO:0000313" key="1">
    <source>
        <dbReference type="EMBL" id="QKM68412.1"/>
    </source>
</evidence>
<protein>
    <submittedName>
        <fullName evidence="1">Uncharacterized protein</fullName>
    </submittedName>
</protein>
<name>A0A7G3UHM4_STRT9</name>
<accession>A0A7G3UHM4</accession>
<gene>
    <name evidence="1" type="ORF">STSU_015750</name>
</gene>